<reference evidence="4 5" key="1">
    <citation type="submission" date="2022-08" db="EMBL/GenBank/DDBJ databases">
        <title>Aerococcaceae sp. nov isolated from spoiled eye mask.</title>
        <authorList>
            <person name="Zhou G."/>
            <person name="Xie X.-B."/>
            <person name="Shi Q.-S."/>
            <person name="Wang Y.-S."/>
            <person name="Wen X."/>
            <person name="Peng H."/>
            <person name="Yang X.-J."/>
            <person name="Tao H.-B."/>
            <person name="Huang X.-M."/>
        </authorList>
    </citation>
    <scope>NUCLEOTIDE SEQUENCE [LARGE SCALE GENOMIC DNA]</scope>
    <source>
        <strain evidence="5">DM20194951</strain>
    </source>
</reference>
<evidence type="ECO:0000256" key="2">
    <source>
        <dbReference type="ARBA" id="ARBA00023122"/>
    </source>
</evidence>
<dbReference type="Gene3D" id="3.90.1280.20">
    <property type="match status" value="1"/>
</dbReference>
<gene>
    <name evidence="4" type="ORF">NRE15_09185</name>
</gene>
<organism evidence="4 5">
    <name type="scientific">Fundicoccus culcitae</name>
    <dbReference type="NCBI Taxonomy" id="2969821"/>
    <lineage>
        <taxon>Bacteria</taxon>
        <taxon>Bacillati</taxon>
        <taxon>Bacillota</taxon>
        <taxon>Bacilli</taxon>
        <taxon>Lactobacillales</taxon>
        <taxon>Aerococcaceae</taxon>
        <taxon>Fundicoccus</taxon>
    </lineage>
</organism>
<dbReference type="InterPro" id="IPR036318">
    <property type="entry name" value="FAD-bd_PCMH-like_sf"/>
</dbReference>
<name>A0ABY5P9R6_9LACT</name>
<dbReference type="InterPro" id="IPR005170">
    <property type="entry name" value="Transptr-assoc_dom"/>
</dbReference>
<dbReference type="PANTHER" id="PTHR22777">
    <property type="entry name" value="HEMOLYSIN-RELATED"/>
    <property type="match status" value="1"/>
</dbReference>
<proteinExistence type="predicted"/>
<keyword evidence="5" id="KW-1185">Reference proteome</keyword>
<keyword evidence="2" id="KW-0129">CBS domain</keyword>
<dbReference type="SUPFAM" id="SSF56176">
    <property type="entry name" value="FAD-binding/transporter-associated domain-like"/>
    <property type="match status" value="1"/>
</dbReference>
<accession>A0ABY5P9R6</accession>
<feature type="domain" description="Transporter-associated" evidence="3">
    <location>
        <begin position="49"/>
        <end position="130"/>
    </location>
</feature>
<evidence type="ECO:0000313" key="5">
    <source>
        <dbReference type="Proteomes" id="UP001315967"/>
    </source>
</evidence>
<dbReference type="InterPro" id="IPR016169">
    <property type="entry name" value="FAD-bd_PCMH_sub2"/>
</dbReference>
<dbReference type="Gene3D" id="3.30.465.10">
    <property type="match status" value="1"/>
</dbReference>
<evidence type="ECO:0000313" key="4">
    <source>
        <dbReference type="EMBL" id="UUX35501.1"/>
    </source>
</evidence>
<dbReference type="Pfam" id="PF03471">
    <property type="entry name" value="CorC_HlyC"/>
    <property type="match status" value="1"/>
</dbReference>
<dbReference type="EMBL" id="CP102453">
    <property type="protein sequence ID" value="UUX35501.1"/>
    <property type="molecule type" value="Genomic_DNA"/>
</dbReference>
<keyword evidence="1" id="KW-0677">Repeat</keyword>
<protein>
    <recommendedName>
        <fullName evidence="3">Transporter-associated domain-containing protein</fullName>
    </recommendedName>
</protein>
<dbReference type="InterPro" id="IPR046342">
    <property type="entry name" value="CBS_dom_sf"/>
</dbReference>
<dbReference type="PANTHER" id="PTHR22777:SF17">
    <property type="entry name" value="UPF0053 PROTEIN SLL0260"/>
    <property type="match status" value="1"/>
</dbReference>
<evidence type="ECO:0000259" key="3">
    <source>
        <dbReference type="SMART" id="SM01091"/>
    </source>
</evidence>
<dbReference type="SUPFAM" id="SSF54631">
    <property type="entry name" value="CBS-domain pair"/>
    <property type="match status" value="1"/>
</dbReference>
<evidence type="ECO:0000256" key="1">
    <source>
        <dbReference type="ARBA" id="ARBA00022737"/>
    </source>
</evidence>
<dbReference type="SMART" id="SM01091">
    <property type="entry name" value="CorC_HlyC"/>
    <property type="match status" value="1"/>
</dbReference>
<dbReference type="Proteomes" id="UP001315967">
    <property type="component" value="Chromosome"/>
</dbReference>
<sequence length="141" mass="15614">MQTSNNHIAIVKDEYGQTAGIVSLEDIIEEIVGEIYDEYDNPMHQDMIDVTSENTWTVKGLMNLNDFNEYFETVLTSNEADTVGGYFTHISGIIPSQDTIGSTLTVENYQIELMEVSEATATLLKVTRLAGTEPSDAESPQ</sequence>